<dbReference type="SUPFAM" id="SSF52972">
    <property type="entry name" value="ITPase-like"/>
    <property type="match status" value="1"/>
</dbReference>
<dbReference type="GO" id="GO:0009117">
    <property type="term" value="P:nucleotide metabolic process"/>
    <property type="evidence" value="ECO:0007669"/>
    <property type="project" value="UniProtKB-KW"/>
</dbReference>
<dbReference type="RefSeq" id="WP_119901215.1">
    <property type="nucleotide sequence ID" value="NZ_QNRC01000082.1"/>
</dbReference>
<dbReference type="Proteomes" id="UP000283587">
    <property type="component" value="Unassembled WGS sequence"/>
</dbReference>
<evidence type="ECO:0000256" key="2">
    <source>
        <dbReference type="ARBA" id="ARBA00022801"/>
    </source>
</evidence>
<evidence type="ECO:0000256" key="3">
    <source>
        <dbReference type="ARBA" id="ARBA00023080"/>
    </source>
</evidence>
<dbReference type="InterPro" id="IPR029001">
    <property type="entry name" value="ITPase-like_fam"/>
</dbReference>
<evidence type="ECO:0000256" key="1">
    <source>
        <dbReference type="ARBA" id="ARBA00008023"/>
    </source>
</evidence>
<dbReference type="Gene3D" id="3.90.950.10">
    <property type="match status" value="1"/>
</dbReference>
<dbReference type="Pfam" id="PF01725">
    <property type="entry name" value="Ham1p_like"/>
    <property type="match status" value="1"/>
</dbReference>
<dbReference type="OrthoDB" id="9795331at2"/>
<organism evidence="4 5">
    <name type="scientific">Paracoccus siganidrum</name>
    <dbReference type="NCBI Taxonomy" id="1276757"/>
    <lineage>
        <taxon>Bacteria</taxon>
        <taxon>Pseudomonadati</taxon>
        <taxon>Pseudomonadota</taxon>
        <taxon>Alphaproteobacteria</taxon>
        <taxon>Rhodobacterales</taxon>
        <taxon>Paracoccaceae</taxon>
        <taxon>Paracoccus</taxon>
    </lineage>
</organism>
<evidence type="ECO:0000313" key="4">
    <source>
        <dbReference type="EMBL" id="RJK97476.1"/>
    </source>
</evidence>
<proteinExistence type="inferred from homology"/>
<keyword evidence="3" id="KW-0546">Nucleotide metabolism</keyword>
<gene>
    <name evidence="4" type="ORF">D3P05_23945</name>
</gene>
<dbReference type="PANTHER" id="PTHR11067:SF9">
    <property type="entry name" value="INOSINE TRIPHOSPHATE PYROPHOSPHATASE"/>
    <property type="match status" value="1"/>
</dbReference>
<accession>A0A418ZQE8</accession>
<dbReference type="GO" id="GO:0005737">
    <property type="term" value="C:cytoplasm"/>
    <property type="evidence" value="ECO:0007669"/>
    <property type="project" value="TreeGrafter"/>
</dbReference>
<reference evidence="5" key="1">
    <citation type="submission" date="2018-09" db="EMBL/GenBank/DDBJ databases">
        <title>Paracoccus onubensis nov. sp. a moderate halophilic bacterium isolated from Gruta de las Maravillas (Aracena, Spain).</title>
        <authorList>
            <person name="Jurado V."/>
            <person name="Gutierrez-Patricio S."/>
            <person name="Gonzalez-Pimentel J.L."/>
            <person name="Miller A.Z."/>
            <person name="Laiz L."/>
            <person name="Saiz-Jimenez C."/>
        </authorList>
    </citation>
    <scope>NUCLEOTIDE SEQUENCE [LARGE SCALE GENOMIC DNA]</scope>
    <source>
        <strain evidence="5">DSM 26381</strain>
    </source>
</reference>
<dbReference type="CDD" id="cd00515">
    <property type="entry name" value="HAM1"/>
    <property type="match status" value="1"/>
</dbReference>
<name>A0A418ZQE8_9RHOB</name>
<comment type="similarity">
    <text evidence="1">Belongs to the HAM1 NTPase family.</text>
</comment>
<keyword evidence="5" id="KW-1185">Reference proteome</keyword>
<dbReference type="GO" id="GO:0009143">
    <property type="term" value="P:nucleoside triphosphate catabolic process"/>
    <property type="evidence" value="ECO:0007669"/>
    <property type="project" value="InterPro"/>
</dbReference>
<sequence>MQTLRFLSGNPFKIEEVKKIMDAINVKVVPVDYKINEIQTIDVPKLVHDKCIKAFQRVHRPIFVEHTSLHIESLNGFPGGLTQVFWDTLKAESVADIFGKTENPEVRATTRIAYCDGRKVHQFEGEILGKISDTPRGNRDFQWDCVFIPNGETETFAEMGDRKNDISMRRLALQKFANFLEAKSR</sequence>
<comment type="caution">
    <text evidence="4">The sequence shown here is derived from an EMBL/GenBank/DDBJ whole genome shotgun (WGS) entry which is preliminary data.</text>
</comment>
<dbReference type="PANTHER" id="PTHR11067">
    <property type="entry name" value="INOSINE TRIPHOSPHATE PYROPHOSPHATASE/HAM1 PROTEIN"/>
    <property type="match status" value="1"/>
</dbReference>
<dbReference type="InterPro" id="IPR002637">
    <property type="entry name" value="RdgB/HAM1"/>
</dbReference>
<dbReference type="GO" id="GO:0047429">
    <property type="term" value="F:nucleoside triphosphate diphosphatase activity"/>
    <property type="evidence" value="ECO:0007669"/>
    <property type="project" value="InterPro"/>
</dbReference>
<dbReference type="AlphaFoldDB" id="A0A418ZQE8"/>
<dbReference type="EMBL" id="QZEW01000220">
    <property type="protein sequence ID" value="RJK97476.1"/>
    <property type="molecule type" value="Genomic_DNA"/>
</dbReference>
<evidence type="ECO:0000313" key="5">
    <source>
        <dbReference type="Proteomes" id="UP000283587"/>
    </source>
</evidence>
<keyword evidence="2" id="KW-0378">Hydrolase</keyword>
<protein>
    <submittedName>
        <fullName evidence="4">Non-canonical purine NTP pyrophosphatase</fullName>
    </submittedName>
</protein>